<keyword evidence="3" id="KW-1185">Reference proteome</keyword>
<name>A0A4R6JKE1_9ACTN</name>
<protein>
    <submittedName>
        <fullName evidence="2">Uncharacterized protein</fullName>
    </submittedName>
</protein>
<accession>A0A4R6JKE1</accession>
<dbReference type="RefSeq" id="WP_133871447.1">
    <property type="nucleotide sequence ID" value="NZ_BOMD01000101.1"/>
</dbReference>
<evidence type="ECO:0000256" key="1">
    <source>
        <dbReference type="SAM" id="MobiDB-lite"/>
    </source>
</evidence>
<proteinExistence type="predicted"/>
<reference evidence="2 3" key="1">
    <citation type="submission" date="2019-03" db="EMBL/GenBank/DDBJ databases">
        <title>Sequencing the genomes of 1000 actinobacteria strains.</title>
        <authorList>
            <person name="Klenk H.-P."/>
        </authorList>
    </citation>
    <scope>NUCLEOTIDE SEQUENCE [LARGE SCALE GENOMIC DNA]</scope>
    <source>
        <strain evidence="2 3">DSM 43805</strain>
    </source>
</reference>
<gene>
    <name evidence="2" type="ORF">C8E87_0315</name>
</gene>
<dbReference type="OrthoDB" id="9974561at2"/>
<feature type="region of interest" description="Disordered" evidence="1">
    <location>
        <begin position="1"/>
        <end position="31"/>
    </location>
</feature>
<dbReference type="AlphaFoldDB" id="A0A4R6JKE1"/>
<dbReference type="Proteomes" id="UP000294901">
    <property type="component" value="Unassembled WGS sequence"/>
</dbReference>
<sequence>MPTLRELLDRFRSAGPPGPPAPAAVPADRRSRLEDEVAPVFAALASTAEQAAGMVAAARAEAEHIREQGRREADALIGRAEQERQAGYAEAFAETRGAAARRSEASAAKALRSADEIARLAAQRRPALVDLAMRRISDSIEAAPGNTVA</sequence>
<organism evidence="2 3">
    <name type="scientific">Paractinoplanes brasiliensis</name>
    <dbReference type="NCBI Taxonomy" id="52695"/>
    <lineage>
        <taxon>Bacteria</taxon>
        <taxon>Bacillati</taxon>
        <taxon>Actinomycetota</taxon>
        <taxon>Actinomycetes</taxon>
        <taxon>Micromonosporales</taxon>
        <taxon>Micromonosporaceae</taxon>
        <taxon>Paractinoplanes</taxon>
    </lineage>
</organism>
<dbReference type="EMBL" id="SNWR01000001">
    <property type="protein sequence ID" value="TDO36733.1"/>
    <property type="molecule type" value="Genomic_DNA"/>
</dbReference>
<evidence type="ECO:0000313" key="2">
    <source>
        <dbReference type="EMBL" id="TDO36733.1"/>
    </source>
</evidence>
<feature type="compositionally biased region" description="Basic and acidic residues" evidence="1">
    <location>
        <begin position="1"/>
        <end position="12"/>
    </location>
</feature>
<evidence type="ECO:0000313" key="3">
    <source>
        <dbReference type="Proteomes" id="UP000294901"/>
    </source>
</evidence>
<comment type="caution">
    <text evidence="2">The sequence shown here is derived from an EMBL/GenBank/DDBJ whole genome shotgun (WGS) entry which is preliminary data.</text>
</comment>